<evidence type="ECO:0000256" key="1">
    <source>
        <dbReference type="SAM" id="Coils"/>
    </source>
</evidence>
<dbReference type="Proteomes" id="UP000283387">
    <property type="component" value="Unassembled WGS sequence"/>
</dbReference>
<comment type="caution">
    <text evidence="2">The sequence shown here is derived from an EMBL/GenBank/DDBJ whole genome shotgun (WGS) entry which is preliminary data.</text>
</comment>
<keyword evidence="1" id="KW-0175">Coiled coil</keyword>
<name>A0A419WAG9_9BACT</name>
<dbReference type="Gene3D" id="1.20.5.1700">
    <property type="match status" value="1"/>
</dbReference>
<evidence type="ECO:0000313" key="3">
    <source>
        <dbReference type="Proteomes" id="UP000283387"/>
    </source>
</evidence>
<protein>
    <submittedName>
        <fullName evidence="2">Uncharacterized protein</fullName>
    </submittedName>
</protein>
<reference evidence="2 3" key="1">
    <citation type="submission" date="2018-09" db="EMBL/GenBank/DDBJ databases">
        <title>Genomic Encyclopedia of Archaeal and Bacterial Type Strains, Phase II (KMG-II): from individual species to whole genera.</title>
        <authorList>
            <person name="Goeker M."/>
        </authorList>
    </citation>
    <scope>NUCLEOTIDE SEQUENCE [LARGE SCALE GENOMIC DNA]</scope>
    <source>
        <strain evidence="2 3">DSM 27148</strain>
    </source>
</reference>
<dbReference type="AlphaFoldDB" id="A0A419WAG9"/>
<dbReference type="PROSITE" id="PS51257">
    <property type="entry name" value="PROKAR_LIPOPROTEIN"/>
    <property type="match status" value="1"/>
</dbReference>
<feature type="coiled-coil region" evidence="1">
    <location>
        <begin position="146"/>
        <end position="215"/>
    </location>
</feature>
<accession>A0A419WAG9</accession>
<evidence type="ECO:0000313" key="2">
    <source>
        <dbReference type="EMBL" id="RKD92470.1"/>
    </source>
</evidence>
<organism evidence="2 3">
    <name type="scientific">Mangrovibacterium diazotrophicum</name>
    <dbReference type="NCBI Taxonomy" id="1261403"/>
    <lineage>
        <taxon>Bacteria</taxon>
        <taxon>Pseudomonadati</taxon>
        <taxon>Bacteroidota</taxon>
        <taxon>Bacteroidia</taxon>
        <taxon>Marinilabiliales</taxon>
        <taxon>Prolixibacteraceae</taxon>
        <taxon>Mangrovibacterium</taxon>
    </lineage>
</organism>
<gene>
    <name evidence="2" type="ORF">BC643_2843</name>
</gene>
<dbReference type="EMBL" id="RAPN01000001">
    <property type="protein sequence ID" value="RKD92470.1"/>
    <property type="molecule type" value="Genomic_DNA"/>
</dbReference>
<dbReference type="RefSeq" id="WP_147377231.1">
    <property type="nucleotide sequence ID" value="NZ_RAPN01000001.1"/>
</dbReference>
<feature type="coiled-coil region" evidence="1">
    <location>
        <begin position="26"/>
        <end position="92"/>
    </location>
</feature>
<dbReference type="OrthoDB" id="1119680at2"/>
<keyword evidence="3" id="KW-1185">Reference proteome</keyword>
<sequence length="219" mass="25025">MRTNRILVVSTILAVSLSACVSKKKYVEMESSKMRAEQRVRELTDENEAKDSRIAKMIADYESMKKDLMTSNAEKDQQIGDLQGQINSLKSNVQEKDATIEEKLYAFEFEKRQMKEALDKSQGASTDLQTRNTNLSNELTSTKNELSDLKFSYEKEQANAESLNRQLEQKSGLYEAQMQQIASLKADIQKLKVEGQEKDETIERLKNNVTLLKNEIGKQ</sequence>
<proteinExistence type="predicted"/>